<evidence type="ECO:0000259" key="2">
    <source>
        <dbReference type="Pfam" id="PF11178"/>
    </source>
</evidence>
<dbReference type="Proteomes" id="UP000568109">
    <property type="component" value="Unassembled WGS sequence"/>
</dbReference>
<comment type="caution">
    <text evidence="3">The sequence shown here is derived from an EMBL/GenBank/DDBJ whole genome shotgun (WGS) entry which is preliminary data.</text>
</comment>
<gene>
    <name evidence="3" type="ORF">HR065_02115</name>
</gene>
<dbReference type="InterPro" id="IPR021348">
    <property type="entry name" value="DUF2963"/>
</dbReference>
<feature type="transmembrane region" description="Helical" evidence="1">
    <location>
        <begin position="12"/>
        <end position="33"/>
    </location>
</feature>
<evidence type="ECO:0000256" key="1">
    <source>
        <dbReference type="SAM" id="Phobius"/>
    </source>
</evidence>
<feature type="domain" description="DUF2963" evidence="2">
    <location>
        <begin position="80"/>
        <end position="134"/>
    </location>
</feature>
<keyword evidence="1" id="KW-1133">Transmembrane helix</keyword>
<sequence length="317" mass="37269">MSQKTSNQNKTIFIILIVVIIAIIVSISGYFIVKMINSNNSNSRTEQTSKTKNPKKTNQIPTKTIHYNSNGTSRAKTITYYNDGSIYSIFEYNVENDNPIKSTRYNHRKPNDDKTSLLWDIRTYNFETGQPIKYVDYYVNQKIKQINIYNSQTNNGFQRHQEFEYFDDGKPLKITDDKDGTYDIFKHQFLYNYDGTLSSIRFQPGFFKPEQHISFDSNGTIKSIAYWSSSNKFVGENYYKSDGSIDYIQDKNFNRIIIITDEMKKEALKDYESARQFYELSPQKYEYAQQTRQLALEEYPSNKQQALQDYNDAKNNK</sequence>
<dbReference type="EMBL" id="JABUOH010000047">
    <property type="protein sequence ID" value="NWN45869.1"/>
    <property type="molecule type" value="Genomic_DNA"/>
</dbReference>
<keyword evidence="4" id="KW-1185">Reference proteome</keyword>
<dbReference type="RefSeq" id="WP_178734250.1">
    <property type="nucleotide sequence ID" value="NZ_JABUOH010000047.1"/>
</dbReference>
<protein>
    <recommendedName>
        <fullName evidence="2">DUF2963 domain-containing protein</fullName>
    </recommendedName>
</protein>
<dbReference type="AlphaFoldDB" id="A0A851HKA9"/>
<organism evidence="3 4">
    <name type="scientific">Candidatus Phytoplasma pruni</name>
    <dbReference type="NCBI Taxonomy" id="479893"/>
    <lineage>
        <taxon>Bacteria</taxon>
        <taxon>Bacillati</taxon>
        <taxon>Mycoplasmatota</taxon>
        <taxon>Mollicutes</taxon>
        <taxon>Acholeplasmatales</taxon>
        <taxon>Acholeplasmataceae</taxon>
        <taxon>Candidatus Phytoplasma</taxon>
        <taxon>16SrIII (X-disease group)</taxon>
    </lineage>
</organism>
<reference evidence="3 4" key="1">
    <citation type="submission" date="2020-06" db="EMBL/GenBank/DDBJ databases">
        <title>Draft genome sequence of Candidatus Phytoplasma pruni (X-disease group, subgroup 16SrIII-B) strain ChTDIII from Argentina.</title>
        <authorList>
            <person name="Fernandez F.D."/>
            <person name="Zuebert C."/>
            <person name="Huettel B."/>
            <person name="Kube M."/>
            <person name="Conci L.R."/>
        </authorList>
    </citation>
    <scope>NUCLEOTIDE SEQUENCE [LARGE SCALE GENOMIC DNA]</scope>
    <source>
        <strain evidence="3 4">ChTDIII</strain>
    </source>
</reference>
<dbReference type="Pfam" id="PF11178">
    <property type="entry name" value="DUF2963"/>
    <property type="match status" value="1"/>
</dbReference>
<keyword evidence="1" id="KW-0812">Transmembrane</keyword>
<evidence type="ECO:0000313" key="3">
    <source>
        <dbReference type="EMBL" id="NWN45869.1"/>
    </source>
</evidence>
<name>A0A851HKA9_9MOLU</name>
<proteinExistence type="predicted"/>
<accession>A0A851HKA9</accession>
<keyword evidence="1" id="KW-0472">Membrane</keyword>
<evidence type="ECO:0000313" key="4">
    <source>
        <dbReference type="Proteomes" id="UP000568109"/>
    </source>
</evidence>